<feature type="transmembrane region" description="Helical" evidence="4">
    <location>
        <begin position="343"/>
        <end position="363"/>
    </location>
</feature>
<dbReference type="Gene3D" id="3.90.550.10">
    <property type="entry name" value="Spore Coat Polysaccharide Biosynthesis Protein SpsA, Chain A"/>
    <property type="match status" value="1"/>
</dbReference>
<keyword evidence="7" id="KW-1185">Reference proteome</keyword>
<evidence type="ECO:0000256" key="4">
    <source>
        <dbReference type="SAM" id="Phobius"/>
    </source>
</evidence>
<dbReference type="Pfam" id="PF00535">
    <property type="entry name" value="Glycos_transf_2"/>
    <property type="match status" value="1"/>
</dbReference>
<sequence length="378" mass="42830">MAHLNLISLLSASLTLVYGILVCSFIRGWHELIYFIPQHFEPKTKVSIIVAARDEEENIGKTIDDLIAQNYPKNLTEIIIIDDHSSDRTAEIVLAYADRNVKLIKLNEDRALNSYKKKAIQTAIGTCSGDLIITTDADCRMGKDWLTTIVEFYETKDLKMISSPVAYFQEKNLFERLQSLEFLYLIGLGASTIGNKAPSTCNGANLAYEKSTFYEVGGFQGIDDLASGDDELLLHKIAAKYPEKIGFLKNRDAIVYTHAKENLSSFIQQRKRWASKSTRYKNKAIIVLGVFVWVFNISILANFIAGLFMPGFMAITFYQLLVKMFLESLFLWNVTGFAKRRSLMILIPVLNVLHILYIIYIGIAGNSGKYNWKGRMVR</sequence>
<protein>
    <submittedName>
        <fullName evidence="6">Glycosyltransferase</fullName>
    </submittedName>
</protein>
<evidence type="ECO:0000256" key="3">
    <source>
        <dbReference type="ARBA" id="ARBA00022679"/>
    </source>
</evidence>
<dbReference type="PANTHER" id="PTHR43630">
    <property type="entry name" value="POLY-BETA-1,6-N-ACETYL-D-GLUCOSAMINE SYNTHASE"/>
    <property type="match status" value="1"/>
</dbReference>
<evidence type="ECO:0000313" key="7">
    <source>
        <dbReference type="Proteomes" id="UP000274046"/>
    </source>
</evidence>
<evidence type="ECO:0000259" key="5">
    <source>
        <dbReference type="Pfam" id="PF00535"/>
    </source>
</evidence>
<dbReference type="RefSeq" id="WP_123207327.1">
    <property type="nucleotide sequence ID" value="NZ_RBEE01000044.1"/>
</dbReference>
<dbReference type="Proteomes" id="UP000274046">
    <property type="component" value="Unassembled WGS sequence"/>
</dbReference>
<dbReference type="InterPro" id="IPR029044">
    <property type="entry name" value="Nucleotide-diphossugar_trans"/>
</dbReference>
<comment type="caution">
    <text evidence="6">The sequence shown here is derived from an EMBL/GenBank/DDBJ whole genome shotgun (WGS) entry which is preliminary data.</text>
</comment>
<proteinExistence type="inferred from homology"/>
<keyword evidence="4" id="KW-1133">Transmembrane helix</keyword>
<comment type="similarity">
    <text evidence="1">Belongs to the glycosyltransferase 2 family.</text>
</comment>
<dbReference type="CDD" id="cd04192">
    <property type="entry name" value="GT_2_like_e"/>
    <property type="match status" value="1"/>
</dbReference>
<gene>
    <name evidence="6" type="ORF">D7004_18570</name>
</gene>
<organism evidence="6 7">
    <name type="scientific">Pedobacter jejuensis</name>
    <dbReference type="NCBI Taxonomy" id="1268550"/>
    <lineage>
        <taxon>Bacteria</taxon>
        <taxon>Pseudomonadati</taxon>
        <taxon>Bacteroidota</taxon>
        <taxon>Sphingobacteriia</taxon>
        <taxon>Sphingobacteriales</taxon>
        <taxon>Sphingobacteriaceae</taxon>
        <taxon>Pedobacter</taxon>
    </lineage>
</organism>
<name>A0A3N0BN87_9SPHI</name>
<dbReference type="EMBL" id="RBEE01000044">
    <property type="protein sequence ID" value="RNL50214.1"/>
    <property type="molecule type" value="Genomic_DNA"/>
</dbReference>
<feature type="domain" description="Glycosyltransferase 2-like" evidence="5">
    <location>
        <begin position="47"/>
        <end position="181"/>
    </location>
</feature>
<evidence type="ECO:0000256" key="1">
    <source>
        <dbReference type="ARBA" id="ARBA00006739"/>
    </source>
</evidence>
<dbReference type="PANTHER" id="PTHR43630:SF1">
    <property type="entry name" value="POLY-BETA-1,6-N-ACETYL-D-GLUCOSAMINE SYNTHASE"/>
    <property type="match status" value="1"/>
</dbReference>
<feature type="transmembrane region" description="Helical" evidence="4">
    <location>
        <begin position="311"/>
        <end position="331"/>
    </location>
</feature>
<feature type="transmembrane region" description="Helical" evidence="4">
    <location>
        <begin position="284"/>
        <end position="305"/>
    </location>
</feature>
<dbReference type="OrthoDB" id="9805625at2"/>
<dbReference type="InterPro" id="IPR001173">
    <property type="entry name" value="Glyco_trans_2-like"/>
</dbReference>
<dbReference type="AlphaFoldDB" id="A0A3N0BN87"/>
<keyword evidence="4" id="KW-0472">Membrane</keyword>
<dbReference type="SUPFAM" id="SSF53448">
    <property type="entry name" value="Nucleotide-diphospho-sugar transferases"/>
    <property type="match status" value="1"/>
</dbReference>
<evidence type="ECO:0000256" key="2">
    <source>
        <dbReference type="ARBA" id="ARBA00022676"/>
    </source>
</evidence>
<keyword evidence="4" id="KW-0812">Transmembrane</keyword>
<evidence type="ECO:0000313" key="6">
    <source>
        <dbReference type="EMBL" id="RNL50214.1"/>
    </source>
</evidence>
<dbReference type="GO" id="GO:0016757">
    <property type="term" value="F:glycosyltransferase activity"/>
    <property type="evidence" value="ECO:0007669"/>
    <property type="project" value="UniProtKB-KW"/>
</dbReference>
<feature type="transmembrane region" description="Helical" evidence="4">
    <location>
        <begin position="6"/>
        <end position="26"/>
    </location>
</feature>
<accession>A0A3N0BN87</accession>
<keyword evidence="3 6" id="KW-0808">Transferase</keyword>
<reference evidence="6 7" key="1">
    <citation type="submission" date="2018-10" db="EMBL/GenBank/DDBJ databases">
        <title>Genome sequencing of Pedobacter jejuensis TNB23.</title>
        <authorList>
            <person name="Cho Y.-J."/>
            <person name="Cho A."/>
            <person name="Kim O.-S."/>
        </authorList>
    </citation>
    <scope>NUCLEOTIDE SEQUENCE [LARGE SCALE GENOMIC DNA]</scope>
    <source>
        <strain evidence="6 7">TNB23</strain>
    </source>
</reference>
<keyword evidence="2" id="KW-0328">Glycosyltransferase</keyword>